<feature type="compositionally biased region" description="Polar residues" evidence="1">
    <location>
        <begin position="122"/>
        <end position="131"/>
    </location>
</feature>
<sequence length="145" mass="15900">MIRWARRAVLLGAGAVLTLSATGAGIASADTVAKQAPQAAACYVKVFQLKNYRGHSACVTQDMKDLSQWYWPGTNTRMDNGPSSIQRDKACYVDLYQHKGYSGAHSHWKRSEPRPGAWSADPSLSNNKVGDNRTSSIKIDCRIDV</sequence>
<accession>A0ABP6CGL3</accession>
<feature type="signal peptide" evidence="2">
    <location>
        <begin position="1"/>
        <end position="29"/>
    </location>
</feature>
<protein>
    <recommendedName>
        <fullName evidence="5">Secreted protein</fullName>
    </recommendedName>
</protein>
<organism evidence="3 4">
    <name type="scientific">Actinomadura fulvescens</name>
    <dbReference type="NCBI Taxonomy" id="46160"/>
    <lineage>
        <taxon>Bacteria</taxon>
        <taxon>Bacillati</taxon>
        <taxon>Actinomycetota</taxon>
        <taxon>Actinomycetes</taxon>
        <taxon>Streptosporangiales</taxon>
        <taxon>Thermomonosporaceae</taxon>
        <taxon>Actinomadura</taxon>
    </lineage>
</organism>
<dbReference type="SUPFAM" id="SSF49695">
    <property type="entry name" value="gamma-Crystallin-like"/>
    <property type="match status" value="1"/>
</dbReference>
<evidence type="ECO:0008006" key="5">
    <source>
        <dbReference type="Google" id="ProtNLM"/>
    </source>
</evidence>
<reference evidence="4" key="1">
    <citation type="journal article" date="2019" name="Int. J. Syst. Evol. Microbiol.">
        <title>The Global Catalogue of Microorganisms (GCM) 10K type strain sequencing project: providing services to taxonomists for standard genome sequencing and annotation.</title>
        <authorList>
            <consortium name="The Broad Institute Genomics Platform"/>
            <consortium name="The Broad Institute Genome Sequencing Center for Infectious Disease"/>
            <person name="Wu L."/>
            <person name="Ma J."/>
        </authorList>
    </citation>
    <scope>NUCLEOTIDE SEQUENCE [LARGE SCALE GENOMIC DNA]</scope>
    <source>
        <strain evidence="4">JCM 6833</strain>
    </source>
</reference>
<evidence type="ECO:0000256" key="2">
    <source>
        <dbReference type="SAM" id="SignalP"/>
    </source>
</evidence>
<dbReference type="InterPro" id="IPR011024">
    <property type="entry name" value="G_crystallin-like"/>
</dbReference>
<evidence type="ECO:0000313" key="4">
    <source>
        <dbReference type="Proteomes" id="UP001501509"/>
    </source>
</evidence>
<dbReference type="EMBL" id="BAAATD010000009">
    <property type="protein sequence ID" value="GAA2619397.1"/>
    <property type="molecule type" value="Genomic_DNA"/>
</dbReference>
<keyword evidence="4" id="KW-1185">Reference proteome</keyword>
<dbReference type="Gene3D" id="2.60.20.10">
    <property type="entry name" value="Crystallins"/>
    <property type="match status" value="1"/>
</dbReference>
<evidence type="ECO:0000256" key="1">
    <source>
        <dbReference type="SAM" id="MobiDB-lite"/>
    </source>
</evidence>
<evidence type="ECO:0000313" key="3">
    <source>
        <dbReference type="EMBL" id="GAA2619397.1"/>
    </source>
</evidence>
<name>A0ABP6CGL3_9ACTN</name>
<proteinExistence type="predicted"/>
<feature type="chain" id="PRO_5046533999" description="Secreted protein" evidence="2">
    <location>
        <begin position="30"/>
        <end position="145"/>
    </location>
</feature>
<feature type="region of interest" description="Disordered" evidence="1">
    <location>
        <begin position="104"/>
        <end position="131"/>
    </location>
</feature>
<comment type="caution">
    <text evidence="3">The sequence shown here is derived from an EMBL/GenBank/DDBJ whole genome shotgun (WGS) entry which is preliminary data.</text>
</comment>
<dbReference type="Proteomes" id="UP001501509">
    <property type="component" value="Unassembled WGS sequence"/>
</dbReference>
<gene>
    <name evidence="3" type="ORF">GCM10010411_63920</name>
</gene>
<keyword evidence="2" id="KW-0732">Signal</keyword>